<evidence type="ECO:0000313" key="1">
    <source>
        <dbReference type="EMBL" id="MPM56649.1"/>
    </source>
</evidence>
<accession>A0A645AU85</accession>
<protein>
    <submittedName>
        <fullName evidence="1">Uncharacterized protein</fullName>
    </submittedName>
</protein>
<proteinExistence type="predicted"/>
<name>A0A645AU85_9ZZZZ</name>
<dbReference type="AlphaFoldDB" id="A0A645AU85"/>
<sequence length="32" mass="3566">MVFELPTISMAFGDLLSEVFYDGKGKKTRNNG</sequence>
<reference evidence="1" key="1">
    <citation type="submission" date="2019-08" db="EMBL/GenBank/DDBJ databases">
        <authorList>
            <person name="Kucharzyk K."/>
            <person name="Murdoch R.W."/>
            <person name="Higgins S."/>
            <person name="Loffler F."/>
        </authorList>
    </citation>
    <scope>NUCLEOTIDE SEQUENCE</scope>
</reference>
<gene>
    <name evidence="1" type="ORF">SDC9_103458</name>
</gene>
<dbReference type="EMBL" id="VSSQ01015860">
    <property type="protein sequence ID" value="MPM56649.1"/>
    <property type="molecule type" value="Genomic_DNA"/>
</dbReference>
<organism evidence="1">
    <name type="scientific">bioreactor metagenome</name>
    <dbReference type="NCBI Taxonomy" id="1076179"/>
    <lineage>
        <taxon>unclassified sequences</taxon>
        <taxon>metagenomes</taxon>
        <taxon>ecological metagenomes</taxon>
    </lineage>
</organism>
<comment type="caution">
    <text evidence="1">The sequence shown here is derived from an EMBL/GenBank/DDBJ whole genome shotgun (WGS) entry which is preliminary data.</text>
</comment>